<dbReference type="AlphaFoldDB" id="A0AAD4MUY7"/>
<dbReference type="EMBL" id="JAKKPZ010000056">
    <property type="protein sequence ID" value="KAI1705431.1"/>
    <property type="molecule type" value="Genomic_DNA"/>
</dbReference>
<accession>A0AAD4MUY7</accession>
<evidence type="ECO:0000256" key="1">
    <source>
        <dbReference type="SAM" id="Phobius"/>
    </source>
</evidence>
<keyword evidence="1" id="KW-0812">Transmembrane</keyword>
<proteinExistence type="predicted"/>
<feature type="transmembrane region" description="Helical" evidence="1">
    <location>
        <begin position="225"/>
        <end position="251"/>
    </location>
</feature>
<feature type="transmembrane region" description="Helical" evidence="1">
    <location>
        <begin position="127"/>
        <end position="148"/>
    </location>
</feature>
<comment type="caution">
    <text evidence="2">The sequence shown here is derived from an EMBL/GenBank/DDBJ whole genome shotgun (WGS) entry which is preliminary data.</text>
</comment>
<evidence type="ECO:0000313" key="3">
    <source>
        <dbReference type="Proteomes" id="UP001201812"/>
    </source>
</evidence>
<feature type="transmembrane region" description="Helical" evidence="1">
    <location>
        <begin position="179"/>
        <end position="197"/>
    </location>
</feature>
<feature type="transmembrane region" description="Helical" evidence="1">
    <location>
        <begin position="263"/>
        <end position="281"/>
    </location>
</feature>
<feature type="transmembrane region" description="Helical" evidence="1">
    <location>
        <begin position="48"/>
        <end position="71"/>
    </location>
</feature>
<reference evidence="2" key="1">
    <citation type="submission" date="2022-01" db="EMBL/GenBank/DDBJ databases">
        <title>Genome Sequence Resource for Two Populations of Ditylenchus destructor, the Migratory Endoparasitic Phytonematode.</title>
        <authorList>
            <person name="Zhang H."/>
            <person name="Lin R."/>
            <person name="Xie B."/>
        </authorList>
    </citation>
    <scope>NUCLEOTIDE SEQUENCE</scope>
    <source>
        <strain evidence="2">BazhouSP</strain>
    </source>
</reference>
<keyword evidence="3" id="KW-1185">Reference proteome</keyword>
<sequence length="344" mass="39160">MDYLNLVELIARISSILLSLLALIMIYRILRRIFSSHGKSSSNFSVPYLIYFICWILEIITVIPFSVIVLAEWKPTGDYLGDNFGLFLVGVLNLVANVGIPIAVFFLTLDRIVTITFFRNMDIQKKFLAVLCIFIITVCMIFNLYAAFQELPLLPITACRVYMCLFRKTGLQTFTVTRMIGGFLNCIIGLFFLIKLWKIRRAHSAMTAAYTPNVSSSNNNASTKLNWLAVLVIATEFFLNFCPQLIALLLYTMFDTLISEYVGAYNVVLPAIEIFMLSTIYSKMLKKSEKEGSTVSVHVKPSTVDRIPKPDATFVKQKRIATKLYQIWLLTPQYSSTENVKDLY</sequence>
<keyword evidence="1" id="KW-1133">Transmembrane helix</keyword>
<organism evidence="2 3">
    <name type="scientific">Ditylenchus destructor</name>
    <dbReference type="NCBI Taxonomy" id="166010"/>
    <lineage>
        <taxon>Eukaryota</taxon>
        <taxon>Metazoa</taxon>
        <taxon>Ecdysozoa</taxon>
        <taxon>Nematoda</taxon>
        <taxon>Chromadorea</taxon>
        <taxon>Rhabditida</taxon>
        <taxon>Tylenchina</taxon>
        <taxon>Tylenchomorpha</taxon>
        <taxon>Sphaerularioidea</taxon>
        <taxon>Anguinidae</taxon>
        <taxon>Anguininae</taxon>
        <taxon>Ditylenchus</taxon>
    </lineage>
</organism>
<dbReference type="Proteomes" id="UP001201812">
    <property type="component" value="Unassembled WGS sequence"/>
</dbReference>
<feature type="transmembrane region" description="Helical" evidence="1">
    <location>
        <begin position="6"/>
        <end position="27"/>
    </location>
</feature>
<evidence type="ECO:0000313" key="2">
    <source>
        <dbReference type="EMBL" id="KAI1705431.1"/>
    </source>
</evidence>
<protein>
    <submittedName>
        <fullName evidence="2">Uncharacterized protein</fullName>
    </submittedName>
</protein>
<feature type="transmembrane region" description="Helical" evidence="1">
    <location>
        <begin position="83"/>
        <end position="107"/>
    </location>
</feature>
<gene>
    <name evidence="2" type="ORF">DdX_13569</name>
</gene>
<keyword evidence="1" id="KW-0472">Membrane</keyword>
<name>A0AAD4MUY7_9BILA</name>